<dbReference type="InterPro" id="IPR036097">
    <property type="entry name" value="HisK_dim/P_sf"/>
</dbReference>
<dbReference type="RefSeq" id="WP_078109519.1">
    <property type="nucleotide sequence ID" value="NZ_CP065424.1"/>
</dbReference>
<dbReference type="Gene3D" id="6.10.340.10">
    <property type="match status" value="1"/>
</dbReference>
<comment type="caution">
    <text evidence="17">The sequence shown here is derived from an EMBL/GenBank/DDBJ whole genome shotgun (WGS) entry which is preliminary data.</text>
</comment>
<keyword evidence="8" id="KW-0547">Nucleotide-binding</keyword>
<dbReference type="InterPro" id="IPR003661">
    <property type="entry name" value="HisK_dim/P_dom"/>
</dbReference>
<keyword evidence="6" id="KW-0808">Transferase</keyword>
<evidence type="ECO:0000313" key="17">
    <source>
        <dbReference type="EMBL" id="OOP69605.1"/>
    </source>
</evidence>
<dbReference type="GO" id="GO:0000155">
    <property type="term" value="F:phosphorelay sensor kinase activity"/>
    <property type="evidence" value="ECO:0007669"/>
    <property type="project" value="InterPro"/>
</dbReference>
<dbReference type="InterPro" id="IPR003660">
    <property type="entry name" value="HAMP_dom"/>
</dbReference>
<dbReference type="SMART" id="SM00387">
    <property type="entry name" value="HATPase_c"/>
    <property type="match status" value="1"/>
</dbReference>
<dbReference type="EMBL" id="MTLA01000046">
    <property type="protein sequence ID" value="OOP69605.1"/>
    <property type="molecule type" value="Genomic_DNA"/>
</dbReference>
<dbReference type="PRINTS" id="PR00344">
    <property type="entry name" value="BCTRLSENSOR"/>
</dbReference>
<evidence type="ECO:0000256" key="7">
    <source>
        <dbReference type="ARBA" id="ARBA00022692"/>
    </source>
</evidence>
<feature type="transmembrane region" description="Helical" evidence="14">
    <location>
        <begin position="12"/>
        <end position="40"/>
    </location>
</feature>
<feature type="domain" description="Histidine kinase" evidence="15">
    <location>
        <begin position="260"/>
        <end position="477"/>
    </location>
</feature>
<keyword evidence="5" id="KW-0597">Phosphoprotein</keyword>
<keyword evidence="4" id="KW-1003">Cell membrane</keyword>
<keyword evidence="18" id="KW-1185">Reference proteome</keyword>
<feature type="domain" description="HAMP" evidence="16">
    <location>
        <begin position="192"/>
        <end position="245"/>
    </location>
</feature>
<evidence type="ECO:0000259" key="16">
    <source>
        <dbReference type="PROSITE" id="PS50885"/>
    </source>
</evidence>
<organism evidence="17 18">
    <name type="scientific">Heyndrickxia oleronia</name>
    <dbReference type="NCBI Taxonomy" id="38875"/>
    <lineage>
        <taxon>Bacteria</taxon>
        <taxon>Bacillati</taxon>
        <taxon>Bacillota</taxon>
        <taxon>Bacilli</taxon>
        <taxon>Bacillales</taxon>
        <taxon>Bacillaceae</taxon>
        <taxon>Heyndrickxia</taxon>
    </lineage>
</organism>
<evidence type="ECO:0000256" key="4">
    <source>
        <dbReference type="ARBA" id="ARBA00022475"/>
    </source>
</evidence>
<dbReference type="CDD" id="cd00082">
    <property type="entry name" value="HisKA"/>
    <property type="match status" value="1"/>
</dbReference>
<dbReference type="PANTHER" id="PTHR45528:SF8">
    <property type="entry name" value="HISTIDINE KINASE"/>
    <property type="match status" value="1"/>
</dbReference>
<accession>A0A8E2IEJ3</accession>
<keyword evidence="7 14" id="KW-0812">Transmembrane</keyword>
<dbReference type="Pfam" id="PF00512">
    <property type="entry name" value="HisKA"/>
    <property type="match status" value="1"/>
</dbReference>
<dbReference type="GO" id="GO:0005886">
    <property type="term" value="C:plasma membrane"/>
    <property type="evidence" value="ECO:0007669"/>
    <property type="project" value="UniProtKB-SubCell"/>
</dbReference>
<dbReference type="CDD" id="cd06225">
    <property type="entry name" value="HAMP"/>
    <property type="match status" value="1"/>
</dbReference>
<dbReference type="Gene3D" id="3.30.565.10">
    <property type="entry name" value="Histidine kinase-like ATPase, C-terminal domain"/>
    <property type="match status" value="1"/>
</dbReference>
<evidence type="ECO:0000256" key="9">
    <source>
        <dbReference type="ARBA" id="ARBA00022777"/>
    </source>
</evidence>
<dbReference type="InterPro" id="IPR050398">
    <property type="entry name" value="HssS/ArlS-like"/>
</dbReference>
<dbReference type="Gene3D" id="1.10.287.130">
    <property type="match status" value="1"/>
</dbReference>
<dbReference type="GO" id="GO:0005524">
    <property type="term" value="F:ATP binding"/>
    <property type="evidence" value="ECO:0007669"/>
    <property type="project" value="UniProtKB-KW"/>
</dbReference>
<evidence type="ECO:0000256" key="14">
    <source>
        <dbReference type="SAM" id="Phobius"/>
    </source>
</evidence>
<dbReference type="InterPro" id="IPR005467">
    <property type="entry name" value="His_kinase_dom"/>
</dbReference>
<evidence type="ECO:0000313" key="18">
    <source>
        <dbReference type="Proteomes" id="UP000189761"/>
    </source>
</evidence>
<keyword evidence="10" id="KW-0067">ATP-binding</keyword>
<gene>
    <name evidence="17" type="ORF">BWZ43_04365</name>
</gene>
<evidence type="ECO:0000256" key="11">
    <source>
        <dbReference type="ARBA" id="ARBA00022989"/>
    </source>
</evidence>
<feature type="transmembrane region" description="Helical" evidence="14">
    <location>
        <begin position="162"/>
        <end position="186"/>
    </location>
</feature>
<dbReference type="AlphaFoldDB" id="A0A8E2IEJ3"/>
<evidence type="ECO:0000256" key="2">
    <source>
        <dbReference type="ARBA" id="ARBA00004651"/>
    </source>
</evidence>
<reference evidence="17 18" key="1">
    <citation type="submission" date="2017-01" db="EMBL/GenBank/DDBJ databases">
        <title>Draft genome sequence of Bacillus oleronius.</title>
        <authorList>
            <person name="Allam M."/>
        </authorList>
    </citation>
    <scope>NUCLEOTIDE SEQUENCE [LARGE SCALE GENOMIC DNA]</scope>
    <source>
        <strain evidence="17 18">DSM 9356</strain>
    </source>
</reference>
<dbReference type="SUPFAM" id="SSF55874">
    <property type="entry name" value="ATPase domain of HSP90 chaperone/DNA topoisomerase II/histidine kinase"/>
    <property type="match status" value="1"/>
</dbReference>
<evidence type="ECO:0000256" key="3">
    <source>
        <dbReference type="ARBA" id="ARBA00012438"/>
    </source>
</evidence>
<proteinExistence type="predicted"/>
<keyword evidence="13 14" id="KW-0472">Membrane</keyword>
<dbReference type="CDD" id="cd00075">
    <property type="entry name" value="HATPase"/>
    <property type="match status" value="1"/>
</dbReference>
<dbReference type="PANTHER" id="PTHR45528">
    <property type="entry name" value="SENSOR HISTIDINE KINASE CPXA"/>
    <property type="match status" value="1"/>
</dbReference>
<evidence type="ECO:0000256" key="1">
    <source>
        <dbReference type="ARBA" id="ARBA00000085"/>
    </source>
</evidence>
<dbReference type="SUPFAM" id="SSF47384">
    <property type="entry name" value="Homodimeric domain of signal transducing histidine kinase"/>
    <property type="match status" value="1"/>
</dbReference>
<evidence type="ECO:0000256" key="10">
    <source>
        <dbReference type="ARBA" id="ARBA00022840"/>
    </source>
</evidence>
<comment type="subcellular location">
    <subcellularLocation>
        <location evidence="2">Cell membrane</location>
        <topology evidence="2">Multi-pass membrane protein</topology>
    </subcellularLocation>
</comment>
<protein>
    <recommendedName>
        <fullName evidence="3">histidine kinase</fullName>
        <ecNumber evidence="3">2.7.13.3</ecNumber>
    </recommendedName>
</protein>
<name>A0A8E2IEJ3_9BACI</name>
<dbReference type="Proteomes" id="UP000189761">
    <property type="component" value="Unassembled WGS sequence"/>
</dbReference>
<evidence type="ECO:0000256" key="6">
    <source>
        <dbReference type="ARBA" id="ARBA00022679"/>
    </source>
</evidence>
<dbReference type="InterPro" id="IPR004358">
    <property type="entry name" value="Sig_transdc_His_kin-like_C"/>
</dbReference>
<evidence type="ECO:0000256" key="13">
    <source>
        <dbReference type="ARBA" id="ARBA00023136"/>
    </source>
</evidence>
<sequence>MGKVARPIRKQIATSFYLILIFSIVATALTWGILLLLLIFQSNNMNPANYYEQQIPRIVKEIDQDGERWVRIENQAKLEKKIPLDGLEYQVLSKDGSFLFGSMKKEYVKNERELVSSFNKNIYDLDRIIVMHPLFNQKKGLVGAIGFRYKLSLIGANPEKSLLLGALLILSFACPFIYFYLFSYLIGKRFSKKIEIPFQHLMEGARKIQTQDLDFQLVESKSSKELNQLICSFEEMRLALRESLLRQWQLEEERKEMVAAIAHDLRTPLTIINGHIEGLLSGGFHNTERLNRYLQTIESSTKRSIRLIDQLNEVSAIDRSDFTIEPVLVDIEEFIQNKVEEYKVLCSKKQITLRYSIKGKEKMKMDPYRISQVLDNIITNSIRYCSEKGQIHWDTTIGYGTIIFEIMDNGPGFKSKATEKVFDKFYREDESRSGNEANFGLGLYIAQTIVKKHHGAITIQNRPEGGAFTKIIISEMT</sequence>
<dbReference type="FunFam" id="3.30.565.10:FF:000006">
    <property type="entry name" value="Sensor histidine kinase WalK"/>
    <property type="match status" value="1"/>
</dbReference>
<keyword evidence="11 14" id="KW-1133">Transmembrane helix</keyword>
<dbReference type="EC" id="2.7.13.3" evidence="3"/>
<keyword evidence="12" id="KW-0902">Two-component regulatory system</keyword>
<comment type="catalytic activity">
    <reaction evidence="1">
        <text>ATP + protein L-histidine = ADP + protein N-phospho-L-histidine.</text>
        <dbReference type="EC" id="2.7.13.3"/>
    </reaction>
</comment>
<evidence type="ECO:0000256" key="5">
    <source>
        <dbReference type="ARBA" id="ARBA00022553"/>
    </source>
</evidence>
<dbReference type="InterPro" id="IPR036890">
    <property type="entry name" value="HATPase_C_sf"/>
</dbReference>
<dbReference type="PROSITE" id="PS50109">
    <property type="entry name" value="HIS_KIN"/>
    <property type="match status" value="1"/>
</dbReference>
<dbReference type="InterPro" id="IPR003594">
    <property type="entry name" value="HATPase_dom"/>
</dbReference>
<dbReference type="SMART" id="SM00388">
    <property type="entry name" value="HisKA"/>
    <property type="match status" value="1"/>
</dbReference>
<evidence type="ECO:0000259" key="15">
    <source>
        <dbReference type="PROSITE" id="PS50109"/>
    </source>
</evidence>
<dbReference type="PROSITE" id="PS50885">
    <property type="entry name" value="HAMP"/>
    <property type="match status" value="1"/>
</dbReference>
<evidence type="ECO:0000256" key="8">
    <source>
        <dbReference type="ARBA" id="ARBA00022741"/>
    </source>
</evidence>
<evidence type="ECO:0000256" key="12">
    <source>
        <dbReference type="ARBA" id="ARBA00023012"/>
    </source>
</evidence>
<keyword evidence="9 17" id="KW-0418">Kinase</keyword>
<dbReference type="Pfam" id="PF02518">
    <property type="entry name" value="HATPase_c"/>
    <property type="match status" value="1"/>
</dbReference>
<dbReference type="SUPFAM" id="SSF158472">
    <property type="entry name" value="HAMP domain-like"/>
    <property type="match status" value="1"/>
</dbReference>